<dbReference type="PANTHER" id="PTHR14949:SF54">
    <property type="entry name" value="VWFD DOMAIN-CONTAINING PROTEIN"/>
    <property type="match status" value="1"/>
</dbReference>
<dbReference type="GO" id="GO:0009986">
    <property type="term" value="C:cell surface"/>
    <property type="evidence" value="ECO:0007669"/>
    <property type="project" value="TreeGrafter"/>
</dbReference>
<keyword evidence="1" id="KW-0732">Signal</keyword>
<keyword evidence="2" id="KW-1015">Disulfide bond</keyword>
<gene>
    <name evidence="5" type="ORF">KP79_PYT19401</name>
</gene>
<dbReference type="GO" id="GO:0005576">
    <property type="term" value="C:extracellular region"/>
    <property type="evidence" value="ECO:0007669"/>
    <property type="project" value="TreeGrafter"/>
</dbReference>
<dbReference type="STRING" id="6573.A0A210PNV6"/>
<dbReference type="InterPro" id="IPR058727">
    <property type="entry name" value="Helical_Vwde"/>
</dbReference>
<accession>A0A210PNV6</accession>
<evidence type="ECO:0000313" key="6">
    <source>
        <dbReference type="Proteomes" id="UP000242188"/>
    </source>
</evidence>
<reference evidence="5 6" key="1">
    <citation type="journal article" date="2017" name="Nat. Ecol. Evol.">
        <title>Scallop genome provides insights into evolution of bilaterian karyotype and development.</title>
        <authorList>
            <person name="Wang S."/>
            <person name="Zhang J."/>
            <person name="Jiao W."/>
            <person name="Li J."/>
            <person name="Xun X."/>
            <person name="Sun Y."/>
            <person name="Guo X."/>
            <person name="Huan P."/>
            <person name="Dong B."/>
            <person name="Zhang L."/>
            <person name="Hu X."/>
            <person name="Sun X."/>
            <person name="Wang J."/>
            <person name="Zhao C."/>
            <person name="Wang Y."/>
            <person name="Wang D."/>
            <person name="Huang X."/>
            <person name="Wang R."/>
            <person name="Lv J."/>
            <person name="Li Y."/>
            <person name="Zhang Z."/>
            <person name="Liu B."/>
            <person name="Lu W."/>
            <person name="Hui Y."/>
            <person name="Liang J."/>
            <person name="Zhou Z."/>
            <person name="Hou R."/>
            <person name="Li X."/>
            <person name="Liu Y."/>
            <person name="Li H."/>
            <person name="Ning X."/>
            <person name="Lin Y."/>
            <person name="Zhao L."/>
            <person name="Xing Q."/>
            <person name="Dou J."/>
            <person name="Li Y."/>
            <person name="Mao J."/>
            <person name="Guo H."/>
            <person name="Dou H."/>
            <person name="Li T."/>
            <person name="Mu C."/>
            <person name="Jiang W."/>
            <person name="Fu Q."/>
            <person name="Fu X."/>
            <person name="Miao Y."/>
            <person name="Liu J."/>
            <person name="Yu Q."/>
            <person name="Li R."/>
            <person name="Liao H."/>
            <person name="Li X."/>
            <person name="Kong Y."/>
            <person name="Jiang Z."/>
            <person name="Chourrout D."/>
            <person name="Li R."/>
            <person name="Bao Z."/>
        </authorList>
    </citation>
    <scope>NUCLEOTIDE SEQUENCE [LARGE SCALE GENOMIC DNA]</scope>
    <source>
        <strain evidence="5 6">PY_sf001</strain>
    </source>
</reference>
<sequence>MSADNLAKLATWNKTENTQFCTCNGPSRNISCTHGAIATCVRDDESPVVKKKGCLLKRSRSLRPISSIPHTTQPSIVDPQQQIWNMSTATAYCEKIMKDSTSFHACAEQVPATDPGNSIDTCVLDIMATQTTMWATSARESLKSVCLKELKQNTTYQEEDSPDRPSIAQQIKEITCANECSGYGQCDNGTCVCIAYFGTADCSVDIRIPPDTHGVNLDTNSTCDLNVCSMAIVEGDTFVDTATLTCHITLYKIHTDDTEELYKQFTTSGQFNTLMEVFCPLPHTRSLPSSDEFAQRWSIGVSNDGQNFGKESDLIVYNGGCQKVEHDNVSSVLMQDNFCFIRGVCVPEGNINPTESCWICQISDPASRYQWSRNPGNCLINGVCIADGEVKRHDNCSRCDVSVSIDQWTANIVNVDCKDKLKETTTAGAVLPFFEIHKPTVNVSLVNTFSTVFNVDVQGLQFVCGFKLLDEDLLYEVIWYIDGKAINETKIANRTELEQLVLEEGAGQLEQLGVNVACTVRARLLPDGVFGRVSPTSDPFYAGIKSTPSVTLHRETPTAYIVVKPTVPIGCPAFFQDGCEVVVELLLPETYKCRANIGAVLPTGAQTCGKHIRHDEWDQEHKIYIAWLDDQTYNGHPDSYKVSLRTAVNNYNPIWSNVVLDVVNVVMDDNTNLWKGKECHAICDPHMKTFDGRNYENQNPGTFILYENDDPNKKVQVQMKVTPCNPPAHVFCVCAIAVRAGGDVFVIDRCPGIYRPIFEFRTCEDHILDVRKINEHFYKIYLPSGTYLSTKLMHYTGKDVMDLHMYPSAADTFHTRGLCGTLNGQTDDDFAEPDGQITGDNNIFSRSWR</sequence>
<dbReference type="GO" id="GO:0005102">
    <property type="term" value="F:signaling receptor binding"/>
    <property type="evidence" value="ECO:0007669"/>
    <property type="project" value="TreeGrafter"/>
</dbReference>
<proteinExistence type="predicted"/>
<feature type="domain" description="VWFD" evidence="4">
    <location>
        <begin position="677"/>
        <end position="849"/>
    </location>
</feature>
<protein>
    <submittedName>
        <fullName evidence="5">von Willebrand factor D and EGF domain-containing protein</fullName>
    </submittedName>
</protein>
<dbReference type="Pfam" id="PF00094">
    <property type="entry name" value="VWD"/>
    <property type="match status" value="1"/>
</dbReference>
<dbReference type="OrthoDB" id="10001041at2759"/>
<dbReference type="InterPro" id="IPR001846">
    <property type="entry name" value="VWF_type-D"/>
</dbReference>
<evidence type="ECO:0000313" key="5">
    <source>
        <dbReference type="EMBL" id="OWF38189.1"/>
    </source>
</evidence>
<dbReference type="EMBL" id="NEDP02005571">
    <property type="protein sequence ID" value="OWF38189.1"/>
    <property type="molecule type" value="Genomic_DNA"/>
</dbReference>
<dbReference type="AlphaFoldDB" id="A0A210PNV6"/>
<dbReference type="InterPro" id="IPR050969">
    <property type="entry name" value="Dev_Signal_Modulators"/>
</dbReference>
<comment type="caution">
    <text evidence="5">The sequence shown here is derived from an EMBL/GenBank/DDBJ whole genome shotgun (WGS) entry which is preliminary data.</text>
</comment>
<name>A0A210PNV6_MIZYE</name>
<dbReference type="Pfam" id="PF26129">
    <property type="entry name" value="Vwde"/>
    <property type="match status" value="1"/>
</dbReference>
<evidence type="ECO:0000256" key="3">
    <source>
        <dbReference type="SAM" id="MobiDB-lite"/>
    </source>
</evidence>
<dbReference type="PANTHER" id="PTHR14949">
    <property type="entry name" value="EGF-LIKE-DOMAIN, MULTIPLE 7, 8"/>
    <property type="match status" value="1"/>
</dbReference>
<evidence type="ECO:0000259" key="4">
    <source>
        <dbReference type="PROSITE" id="PS51233"/>
    </source>
</evidence>
<evidence type="ECO:0000256" key="2">
    <source>
        <dbReference type="ARBA" id="ARBA00023157"/>
    </source>
</evidence>
<dbReference type="Proteomes" id="UP000242188">
    <property type="component" value="Unassembled WGS sequence"/>
</dbReference>
<evidence type="ECO:0000256" key="1">
    <source>
        <dbReference type="ARBA" id="ARBA00022729"/>
    </source>
</evidence>
<keyword evidence="6" id="KW-1185">Reference proteome</keyword>
<dbReference type="PROSITE" id="PS51233">
    <property type="entry name" value="VWFD"/>
    <property type="match status" value="1"/>
</dbReference>
<feature type="compositionally biased region" description="Polar residues" evidence="3">
    <location>
        <begin position="838"/>
        <end position="849"/>
    </location>
</feature>
<organism evidence="5 6">
    <name type="scientific">Mizuhopecten yessoensis</name>
    <name type="common">Japanese scallop</name>
    <name type="synonym">Patinopecten yessoensis</name>
    <dbReference type="NCBI Taxonomy" id="6573"/>
    <lineage>
        <taxon>Eukaryota</taxon>
        <taxon>Metazoa</taxon>
        <taxon>Spiralia</taxon>
        <taxon>Lophotrochozoa</taxon>
        <taxon>Mollusca</taxon>
        <taxon>Bivalvia</taxon>
        <taxon>Autobranchia</taxon>
        <taxon>Pteriomorphia</taxon>
        <taxon>Pectinida</taxon>
        <taxon>Pectinoidea</taxon>
        <taxon>Pectinidae</taxon>
        <taxon>Mizuhopecten</taxon>
    </lineage>
</organism>
<feature type="region of interest" description="Disordered" evidence="3">
    <location>
        <begin position="830"/>
        <end position="849"/>
    </location>
</feature>